<sequence>MGFGQVFGKLAEKCTRNKCIAIGFCILITGVFALGMLNLKMETDPQNLWAPNAGRTYSEQKYFNDNFGQFFRINQIIMSAGSNFQQPGGTQSSNRLLKQNECAEKQKDPLFLTQKKEFVNASNSTFAPRFLAESDDDNNSTDTNTTDSNSTAPLPNLFQLDTLKWLYYLEKVINTRSFKKEGQDVTVDNLCYKPVSNKGCLITSPMDYWKMNITLLNERAAQLSVPRDQRMDPRKALQYDALCIDSNTKTTLIPCTDSNGIPIIQQAVIGGSSCEQYPHDDLPCQHCWIQSQALVVTYLLNKDPFTQQIAETWEKDIFEDTIFQFRNKTLDFSQYLDEPIEVDYKNVNSWPDLDVQFMAERSIPDELVEETSQNIWVVALSYSLMFIYISLAIGSFPSKTHSGFLIGLAGIFIVIFSIVCSMGFMAFIGVGMTMISGEVIPFLILAIGVDNMFIISTAVKGCHGENLLEKIKGGMTEVGPSITAAAVSEILAFMVGTFTNIPALTTFCIQAAIAVFFDYIFQITAFVAILAWDEERKLKGICDVFVCIRTEPSEPREDLVKKCISKFYIPVLRNKIFHMFNFLIFIGLVIISVIGLLNLNIGLNQQVSLITGSDLNNYFDSYNKYIEIGPLAYLVLENVNYRDNNDVTYINKISNALSLLNATVQPPVYSWIATFNQFANPKQMWAIDCNTRDIDQYPFEVQVQKFMNVKISSVCCQKYGICGEQFNKDIIFNPDGTIKTSRLRFQHRPVITSKDFIDTFEQTRQAVDNASEFTGDKKAFAYSLIYAYYDQYTQIRAIAIQNLLLAVGAVYLAINLLKNGMSALIVALNVFFITFNLIGIVWVLNSTISGFQIEINAVSVVNLITSVGLGVEFCVHLVISYMNTPGNREQKVINAVKQMGSNILVGIASTKFIGVIVLGFASSEMFRIYYFRMYMAIIFLGVFQGLMFLPTVLYYIGPVTKGRTSESFIHKSDISEGSQEEEEVFETTEVVNGPTKKQLSDNITITKRSNR</sequence>
<dbReference type="InterPro" id="IPR053958">
    <property type="entry name" value="HMGCR/SNAP/NPC1-like_SSD"/>
</dbReference>
<dbReference type="KEGG" id="tet:TTHERM_00672270"/>
<dbReference type="PANTHER" id="PTHR45727">
    <property type="entry name" value="NPC INTRACELLULAR CHOLESTEROL TRANSPORTER 1"/>
    <property type="match status" value="1"/>
</dbReference>
<protein>
    <submittedName>
        <fullName evidence="4">Niemann pick type C1 protein, putative</fullName>
    </submittedName>
</protein>
<dbReference type="Gene3D" id="1.20.1640.10">
    <property type="entry name" value="Multidrug efflux transporter AcrB transmembrane domain"/>
    <property type="match status" value="2"/>
</dbReference>
<feature type="transmembrane region" description="Helical" evidence="2">
    <location>
        <begin position="798"/>
        <end position="817"/>
    </location>
</feature>
<dbReference type="OrthoDB" id="6510177at2759"/>
<feature type="domain" description="SSD" evidence="3">
    <location>
        <begin position="374"/>
        <end position="532"/>
    </location>
</feature>
<dbReference type="Pfam" id="PF12349">
    <property type="entry name" value="Sterol-sensing"/>
    <property type="match status" value="1"/>
</dbReference>
<feature type="transmembrane region" description="Helical" evidence="2">
    <location>
        <begin position="480"/>
        <end position="503"/>
    </location>
</feature>
<dbReference type="EMBL" id="GG662711">
    <property type="protein sequence ID" value="EAR94759.2"/>
    <property type="molecule type" value="Genomic_DNA"/>
</dbReference>
<organism evidence="4 5">
    <name type="scientific">Tetrahymena thermophila (strain SB210)</name>
    <dbReference type="NCBI Taxonomy" id="312017"/>
    <lineage>
        <taxon>Eukaryota</taxon>
        <taxon>Sar</taxon>
        <taxon>Alveolata</taxon>
        <taxon>Ciliophora</taxon>
        <taxon>Intramacronucleata</taxon>
        <taxon>Oligohymenophorea</taxon>
        <taxon>Hymenostomatida</taxon>
        <taxon>Tetrahymenina</taxon>
        <taxon>Tetrahymenidae</taxon>
        <taxon>Tetrahymena</taxon>
    </lineage>
</organism>
<keyword evidence="2" id="KW-0812">Transmembrane</keyword>
<dbReference type="RefSeq" id="XP_001015004.2">
    <property type="nucleotide sequence ID" value="XM_001015004.3"/>
</dbReference>
<proteinExistence type="predicted"/>
<feature type="region of interest" description="Disordered" evidence="1">
    <location>
        <begin position="130"/>
        <end position="153"/>
    </location>
</feature>
<dbReference type="SUPFAM" id="SSF82866">
    <property type="entry name" value="Multidrug efflux transporter AcrB transmembrane domain"/>
    <property type="match status" value="2"/>
</dbReference>
<dbReference type="GO" id="GO:0016020">
    <property type="term" value="C:membrane"/>
    <property type="evidence" value="ECO:0007669"/>
    <property type="project" value="TreeGrafter"/>
</dbReference>
<evidence type="ECO:0000256" key="2">
    <source>
        <dbReference type="SAM" id="Phobius"/>
    </source>
</evidence>
<dbReference type="Proteomes" id="UP000009168">
    <property type="component" value="Unassembled WGS sequence"/>
</dbReference>
<feature type="transmembrane region" description="Helical" evidence="2">
    <location>
        <begin position="933"/>
        <end position="956"/>
    </location>
</feature>
<dbReference type="InterPro" id="IPR000731">
    <property type="entry name" value="SSD"/>
</dbReference>
<dbReference type="Pfam" id="PF22314">
    <property type="entry name" value="NPC1_MLD"/>
    <property type="match status" value="1"/>
</dbReference>
<evidence type="ECO:0000256" key="1">
    <source>
        <dbReference type="SAM" id="MobiDB-lite"/>
    </source>
</evidence>
<evidence type="ECO:0000313" key="4">
    <source>
        <dbReference type="EMBL" id="EAR94759.2"/>
    </source>
</evidence>
<dbReference type="GeneID" id="7825922"/>
<feature type="transmembrane region" description="Helical" evidence="2">
    <location>
        <begin position="824"/>
        <end position="845"/>
    </location>
</feature>
<feature type="compositionally biased region" description="Low complexity" evidence="1">
    <location>
        <begin position="140"/>
        <end position="151"/>
    </location>
</feature>
<reference evidence="5" key="1">
    <citation type="journal article" date="2006" name="PLoS Biol.">
        <title>Macronuclear genome sequence of the ciliate Tetrahymena thermophila, a model eukaryote.</title>
        <authorList>
            <person name="Eisen J.A."/>
            <person name="Coyne R.S."/>
            <person name="Wu M."/>
            <person name="Wu D."/>
            <person name="Thiagarajan M."/>
            <person name="Wortman J.R."/>
            <person name="Badger J.H."/>
            <person name="Ren Q."/>
            <person name="Amedeo P."/>
            <person name="Jones K.M."/>
            <person name="Tallon L.J."/>
            <person name="Delcher A.L."/>
            <person name="Salzberg S.L."/>
            <person name="Silva J.C."/>
            <person name="Haas B.J."/>
            <person name="Majoros W.H."/>
            <person name="Farzad M."/>
            <person name="Carlton J.M."/>
            <person name="Smith R.K. Jr."/>
            <person name="Garg J."/>
            <person name="Pearlman R.E."/>
            <person name="Karrer K.M."/>
            <person name="Sun L."/>
            <person name="Manning G."/>
            <person name="Elde N.C."/>
            <person name="Turkewitz A.P."/>
            <person name="Asai D.J."/>
            <person name="Wilkes D.E."/>
            <person name="Wang Y."/>
            <person name="Cai H."/>
            <person name="Collins K."/>
            <person name="Stewart B.A."/>
            <person name="Lee S.R."/>
            <person name="Wilamowska K."/>
            <person name="Weinberg Z."/>
            <person name="Ruzzo W.L."/>
            <person name="Wloga D."/>
            <person name="Gaertig J."/>
            <person name="Frankel J."/>
            <person name="Tsao C.-C."/>
            <person name="Gorovsky M.A."/>
            <person name="Keeling P.J."/>
            <person name="Waller R.F."/>
            <person name="Patron N.J."/>
            <person name="Cherry J.M."/>
            <person name="Stover N.A."/>
            <person name="Krieger C.J."/>
            <person name="del Toro C."/>
            <person name="Ryder H.F."/>
            <person name="Williamson S.C."/>
            <person name="Barbeau R.A."/>
            <person name="Hamilton E.P."/>
            <person name="Orias E."/>
        </authorList>
    </citation>
    <scope>NUCLEOTIDE SEQUENCE [LARGE SCALE GENOMIC DNA]</scope>
    <source>
        <strain evidence="5">SB210</strain>
    </source>
</reference>
<keyword evidence="2" id="KW-0472">Membrane</keyword>
<gene>
    <name evidence="4" type="ORF">TTHERM_00672270</name>
</gene>
<name>Q23E28_TETTS</name>
<feature type="transmembrane region" description="Helical" evidence="2">
    <location>
        <begin position="509"/>
        <end position="532"/>
    </location>
</feature>
<feature type="transmembrane region" description="Helical" evidence="2">
    <location>
        <begin position="375"/>
        <end position="396"/>
    </location>
</feature>
<dbReference type="GO" id="GO:0015918">
    <property type="term" value="P:sterol transport"/>
    <property type="evidence" value="ECO:0007669"/>
    <property type="project" value="TreeGrafter"/>
</dbReference>
<keyword evidence="5" id="KW-1185">Reference proteome</keyword>
<feature type="transmembrane region" description="Helical" evidence="2">
    <location>
        <begin position="857"/>
        <end position="882"/>
    </location>
</feature>
<dbReference type="InterPro" id="IPR053956">
    <property type="entry name" value="NPC1_MLD"/>
</dbReference>
<dbReference type="PROSITE" id="PS50156">
    <property type="entry name" value="SSD"/>
    <property type="match status" value="1"/>
</dbReference>
<dbReference type="PANTHER" id="PTHR45727:SF9">
    <property type="entry name" value="SSD DOMAIN-CONTAINING PROTEIN"/>
    <property type="match status" value="1"/>
</dbReference>
<keyword evidence="2" id="KW-1133">Transmembrane helix</keyword>
<dbReference type="HOGENOM" id="CLU_002359_0_0_1"/>
<feature type="transmembrane region" description="Helical" evidence="2">
    <location>
        <begin position="20"/>
        <end position="39"/>
    </location>
</feature>
<feature type="transmembrane region" description="Helical" evidence="2">
    <location>
        <begin position="903"/>
        <end position="921"/>
    </location>
</feature>
<evidence type="ECO:0000259" key="3">
    <source>
        <dbReference type="PROSITE" id="PS50156"/>
    </source>
</evidence>
<dbReference type="InParanoid" id="Q23E28"/>
<accession>Q23E28</accession>
<feature type="transmembrane region" description="Helical" evidence="2">
    <location>
        <begin position="576"/>
        <end position="597"/>
    </location>
</feature>
<dbReference type="eggNOG" id="KOG1933">
    <property type="taxonomic scope" value="Eukaryota"/>
</dbReference>
<dbReference type="AlphaFoldDB" id="Q23E28"/>
<dbReference type="GO" id="GO:0032934">
    <property type="term" value="F:sterol binding"/>
    <property type="evidence" value="ECO:0007669"/>
    <property type="project" value="TreeGrafter"/>
</dbReference>
<feature type="transmembrane region" description="Helical" evidence="2">
    <location>
        <begin position="440"/>
        <end position="459"/>
    </location>
</feature>
<feature type="transmembrane region" description="Helical" evidence="2">
    <location>
        <begin position="403"/>
        <end position="428"/>
    </location>
</feature>
<evidence type="ECO:0000313" key="5">
    <source>
        <dbReference type="Proteomes" id="UP000009168"/>
    </source>
</evidence>